<evidence type="ECO:0000313" key="1">
    <source>
        <dbReference type="EMBL" id="RUP47680.1"/>
    </source>
</evidence>
<keyword evidence="2" id="KW-1185">Reference proteome</keyword>
<accession>A0A433D9Y6</accession>
<organism evidence="1 2">
    <name type="scientific">Jimgerdemannia flammicorona</name>
    <dbReference type="NCBI Taxonomy" id="994334"/>
    <lineage>
        <taxon>Eukaryota</taxon>
        <taxon>Fungi</taxon>
        <taxon>Fungi incertae sedis</taxon>
        <taxon>Mucoromycota</taxon>
        <taxon>Mucoromycotina</taxon>
        <taxon>Endogonomycetes</taxon>
        <taxon>Endogonales</taxon>
        <taxon>Endogonaceae</taxon>
        <taxon>Jimgerdemannia</taxon>
    </lineage>
</organism>
<sequence length="135" mass="14957">MSDLLPFSVADEGREEPYLLSHCRRHRRWRGGRHNLPDRIHKGEVAAVKRQAGRRTGVHLTYFHRPTSAVQSTSSAPRKSSSVRPRHWKSAVRFLAAQDLRDAQGKLSGARIVLAGLGAGMTEAALIVTPSETIK</sequence>
<evidence type="ECO:0000313" key="2">
    <source>
        <dbReference type="Proteomes" id="UP000268093"/>
    </source>
</evidence>
<protein>
    <submittedName>
        <fullName evidence="1">Uncharacterized protein</fullName>
    </submittedName>
</protein>
<gene>
    <name evidence="1" type="ORF">BC936DRAFT_145457</name>
</gene>
<dbReference type="AlphaFoldDB" id="A0A433D9Y6"/>
<comment type="caution">
    <text evidence="1">The sequence shown here is derived from an EMBL/GenBank/DDBJ whole genome shotgun (WGS) entry which is preliminary data.</text>
</comment>
<dbReference type="Proteomes" id="UP000268093">
    <property type="component" value="Unassembled WGS sequence"/>
</dbReference>
<proteinExistence type="predicted"/>
<dbReference type="EMBL" id="RBNI01004233">
    <property type="protein sequence ID" value="RUP47680.1"/>
    <property type="molecule type" value="Genomic_DNA"/>
</dbReference>
<reference evidence="1 2" key="1">
    <citation type="journal article" date="2018" name="New Phytol.">
        <title>Phylogenomics of Endogonaceae and evolution of mycorrhizas within Mucoromycota.</title>
        <authorList>
            <person name="Chang Y."/>
            <person name="Desiro A."/>
            <person name="Na H."/>
            <person name="Sandor L."/>
            <person name="Lipzen A."/>
            <person name="Clum A."/>
            <person name="Barry K."/>
            <person name="Grigoriev I.V."/>
            <person name="Martin F.M."/>
            <person name="Stajich J.E."/>
            <person name="Smith M.E."/>
            <person name="Bonito G."/>
            <person name="Spatafora J.W."/>
        </authorList>
    </citation>
    <scope>NUCLEOTIDE SEQUENCE [LARGE SCALE GENOMIC DNA]</scope>
    <source>
        <strain evidence="1 2">GMNB39</strain>
    </source>
</reference>
<dbReference type="OrthoDB" id="44467at2759"/>
<name>A0A433D9Y6_9FUNG</name>